<reference evidence="1 2" key="1">
    <citation type="submission" date="2019-08" db="EMBL/GenBank/DDBJ databases">
        <title>Deep-cultivation of Planctomycetes and their phenomic and genomic characterization uncovers novel biology.</title>
        <authorList>
            <person name="Wiegand S."/>
            <person name="Jogler M."/>
            <person name="Boedeker C."/>
            <person name="Pinto D."/>
            <person name="Vollmers J."/>
            <person name="Rivas-Marin E."/>
            <person name="Kohn T."/>
            <person name="Peeters S.H."/>
            <person name="Heuer A."/>
            <person name="Rast P."/>
            <person name="Oberbeckmann S."/>
            <person name="Bunk B."/>
            <person name="Jeske O."/>
            <person name="Meyerdierks A."/>
            <person name="Storesund J.E."/>
            <person name="Kallscheuer N."/>
            <person name="Luecker S."/>
            <person name="Lage O.M."/>
            <person name="Pohl T."/>
            <person name="Merkel B.J."/>
            <person name="Hornburger P."/>
            <person name="Mueller R.-W."/>
            <person name="Bruemmer F."/>
            <person name="Labrenz M."/>
            <person name="Spormann A.M."/>
            <person name="Op Den Camp H."/>
            <person name="Overmann J."/>
            <person name="Amann R."/>
            <person name="Jetten M.S.M."/>
            <person name="Mascher T."/>
            <person name="Medema M.H."/>
            <person name="Devos D.P."/>
            <person name="Kaster A.-K."/>
            <person name="Ovreas L."/>
            <person name="Rohde M."/>
            <person name="Galperin M.Y."/>
            <person name="Jogler C."/>
        </authorList>
    </citation>
    <scope>NUCLEOTIDE SEQUENCE [LARGE SCALE GENOMIC DNA]</scope>
    <source>
        <strain evidence="1 2">LF1</strain>
    </source>
</reference>
<gene>
    <name evidence="1" type="ORF">LF1_47450</name>
</gene>
<name>A0A5B1CS25_9BACT</name>
<evidence type="ECO:0000313" key="2">
    <source>
        <dbReference type="Proteomes" id="UP000322699"/>
    </source>
</evidence>
<keyword evidence="2" id="KW-1185">Reference proteome</keyword>
<sequence length="493" mass="53655">MHMTTNAENQSSSDVVGILFKNDRLDACRARQTIFGGVRYQYASTAIQDGDLAAATKEVIAQLGGSKAALPIAAAIATEECYFATRPITSGGATASPRVLLRESLRSTSARLDQMSIDVIHWQPDRRTVAGICAAPTQRVEDIREAVAAAKHSLQRVEPAAACLIGISPSHEGRERRNQLTTRVLLGESSLLAVMSRGAKPIHWQRLPLPPGDEATGIVSAIRSLETAATACGLDRTPDNVVVHGRSELRSLLDNQWLENSLDGNFRWVDYPTLSGEDVTKALADRLLQGNDEGFDLVREHRDPLQLRRVVPYREIFGYITAAVVLAGVLWTRMDGIESQRMALVASAPPIIGDGTSPKPEKDRLNGQATAFSRFLDKRVLWSEVLAEVTTALPEGMQLMDIRCSAPMARDIRGKSKSLPATLVLDAKCALGEDGTMPTSLNALAETFNELNSVHQHFETVELSDLHRTRDQESGVAGAEFSVIFTAKTKKGR</sequence>
<comment type="caution">
    <text evidence="1">The sequence shown here is derived from an EMBL/GenBank/DDBJ whole genome shotgun (WGS) entry which is preliminary data.</text>
</comment>
<dbReference type="EMBL" id="VRLW01000001">
    <property type="protein sequence ID" value="KAA1262183.1"/>
    <property type="molecule type" value="Genomic_DNA"/>
</dbReference>
<organism evidence="1 2">
    <name type="scientific">Rubripirellula obstinata</name>
    <dbReference type="NCBI Taxonomy" id="406547"/>
    <lineage>
        <taxon>Bacteria</taxon>
        <taxon>Pseudomonadati</taxon>
        <taxon>Planctomycetota</taxon>
        <taxon>Planctomycetia</taxon>
        <taxon>Pirellulales</taxon>
        <taxon>Pirellulaceae</taxon>
        <taxon>Rubripirellula</taxon>
    </lineage>
</organism>
<accession>A0A5B1CS25</accession>
<dbReference type="AlphaFoldDB" id="A0A5B1CS25"/>
<evidence type="ECO:0000313" key="1">
    <source>
        <dbReference type="EMBL" id="KAA1262183.1"/>
    </source>
</evidence>
<evidence type="ECO:0008006" key="3">
    <source>
        <dbReference type="Google" id="ProtNLM"/>
    </source>
</evidence>
<protein>
    <recommendedName>
        <fullName evidence="3">Competence protein A</fullName>
    </recommendedName>
</protein>
<proteinExistence type="predicted"/>
<dbReference type="Proteomes" id="UP000322699">
    <property type="component" value="Unassembled WGS sequence"/>
</dbReference>